<accession>A0A1C3HIG5</accession>
<feature type="signal peptide" evidence="1">
    <location>
        <begin position="1"/>
        <end position="19"/>
    </location>
</feature>
<dbReference type="EMBL" id="LT575490">
    <property type="protein sequence ID" value="SAY44834.1"/>
    <property type="molecule type" value="Genomic_DNA"/>
</dbReference>
<evidence type="ECO:0000313" key="2">
    <source>
        <dbReference type="EMBL" id="SAY44834.1"/>
    </source>
</evidence>
<evidence type="ECO:0000256" key="1">
    <source>
        <dbReference type="SAM" id="SignalP"/>
    </source>
</evidence>
<proteinExistence type="predicted"/>
<feature type="chain" id="PRO_5008675233" description="Fimbrial protein" evidence="1">
    <location>
        <begin position="20"/>
        <end position="178"/>
    </location>
</feature>
<reference evidence="2" key="1">
    <citation type="submission" date="2016-05" db="EMBL/GenBank/DDBJ databases">
        <authorList>
            <person name="Cock P.J.A."/>
            <person name="Cock P.J.A."/>
        </authorList>
    </citation>
    <scope>NUCLEOTIDE SEQUENCE</scope>
    <source>
        <strain evidence="2">PWN146_assembly</strain>
    </source>
</reference>
<keyword evidence="1" id="KW-0732">Signal</keyword>
<evidence type="ECO:0008006" key="3">
    <source>
        <dbReference type="Google" id="ProtNLM"/>
    </source>
</evidence>
<name>A0A1C3HIG5_SERMA</name>
<protein>
    <recommendedName>
        <fullName evidence="3">Fimbrial protein</fullName>
    </recommendedName>
</protein>
<dbReference type="AlphaFoldDB" id="A0A1C3HIG5"/>
<gene>
    <name evidence="2" type="ORF">PWN146_03553</name>
</gene>
<organism evidence="2">
    <name type="scientific">Serratia marcescens</name>
    <dbReference type="NCBI Taxonomy" id="615"/>
    <lineage>
        <taxon>Bacteria</taxon>
        <taxon>Pseudomonadati</taxon>
        <taxon>Pseudomonadota</taxon>
        <taxon>Gammaproteobacteria</taxon>
        <taxon>Enterobacterales</taxon>
        <taxon>Yersiniaceae</taxon>
        <taxon>Serratia</taxon>
    </lineage>
</organism>
<sequence length="178" mass="19335">MKAIYYGLAAMGISLGAGADCGLTATQNSIYLGEHDIGTLSQQPTLLHSTPLQYQLNCDTPVHLQGFTLRENRSHGGENSSSSYLNLSIDELRGDDGDLIAFSLTPEDPSQTRLSNYPLSGDRETLRLFTPNAASGRHFTLSLTVSNFAAPATMLRQQSRDLIPLSTQLQVSADYIEQ</sequence>